<dbReference type="PROSITE" id="PS51352">
    <property type="entry name" value="THIOREDOXIN_2"/>
    <property type="match status" value="1"/>
</dbReference>
<keyword evidence="5" id="KW-0676">Redox-active center</keyword>
<dbReference type="PANTHER" id="PTHR13887">
    <property type="entry name" value="GLUTATHIONE S-TRANSFERASE KAPPA"/>
    <property type="match status" value="1"/>
</dbReference>
<keyword evidence="4" id="KW-1015">Disulfide bond</keyword>
<evidence type="ECO:0000313" key="9">
    <source>
        <dbReference type="Proteomes" id="UP001589536"/>
    </source>
</evidence>
<sequence>MWKNLTMRRKSPRRLALAATALAGVLLTGCSAPSPVPTSSASIARPSQESAVLARADSHHLLKSANAKAALVLFTDFQCPYCAEIDPLIRQVANDYAGRINVVVRNLPLPMHQNAGPGAQAVEAAASQGKLSEMMGLVLGGQEEWSKAADPQPVFTEYAQRLGLDAEKFAAAYTSAAVQERISRDYSDAVALGLRGTPSLILNGKMLRLDSYTYDEIKVPLDAALAS</sequence>
<dbReference type="PANTHER" id="PTHR13887:SF14">
    <property type="entry name" value="DISULFIDE BOND FORMATION PROTEIN D"/>
    <property type="match status" value="1"/>
</dbReference>
<feature type="chain" id="PRO_5045061235" evidence="6">
    <location>
        <begin position="24"/>
        <end position="227"/>
    </location>
</feature>
<comment type="similarity">
    <text evidence="1">Belongs to the thioredoxin family. DsbA subfamily.</text>
</comment>
<organism evidence="8 9">
    <name type="scientific">Arthrobacter methylotrophus</name>
    <dbReference type="NCBI Taxonomy" id="121291"/>
    <lineage>
        <taxon>Bacteria</taxon>
        <taxon>Bacillati</taxon>
        <taxon>Actinomycetota</taxon>
        <taxon>Actinomycetes</taxon>
        <taxon>Micrococcales</taxon>
        <taxon>Micrococcaceae</taxon>
        <taxon>Arthrobacter</taxon>
    </lineage>
</organism>
<accession>A0ABV5UVV8</accession>
<evidence type="ECO:0000313" key="8">
    <source>
        <dbReference type="EMBL" id="MFB9716354.1"/>
    </source>
</evidence>
<evidence type="ECO:0000256" key="4">
    <source>
        <dbReference type="ARBA" id="ARBA00023157"/>
    </source>
</evidence>
<name>A0ABV5UVV8_9MICC</name>
<dbReference type="PROSITE" id="PS51257">
    <property type="entry name" value="PROKAR_LIPOPROTEIN"/>
    <property type="match status" value="1"/>
</dbReference>
<dbReference type="Proteomes" id="UP001589536">
    <property type="component" value="Unassembled WGS sequence"/>
</dbReference>
<dbReference type="Gene3D" id="3.40.30.10">
    <property type="entry name" value="Glutaredoxin"/>
    <property type="match status" value="1"/>
</dbReference>
<evidence type="ECO:0000256" key="3">
    <source>
        <dbReference type="ARBA" id="ARBA00023002"/>
    </source>
</evidence>
<evidence type="ECO:0000256" key="6">
    <source>
        <dbReference type="SAM" id="SignalP"/>
    </source>
</evidence>
<dbReference type="Pfam" id="PF13462">
    <property type="entry name" value="Thioredoxin_4"/>
    <property type="match status" value="1"/>
</dbReference>
<evidence type="ECO:0000256" key="5">
    <source>
        <dbReference type="ARBA" id="ARBA00023284"/>
    </source>
</evidence>
<dbReference type="InterPro" id="IPR036249">
    <property type="entry name" value="Thioredoxin-like_sf"/>
</dbReference>
<dbReference type="EMBL" id="JBHMBH010000046">
    <property type="protein sequence ID" value="MFB9716354.1"/>
    <property type="molecule type" value="Genomic_DNA"/>
</dbReference>
<reference evidence="8 9" key="1">
    <citation type="submission" date="2024-09" db="EMBL/GenBank/DDBJ databases">
        <authorList>
            <person name="Sun Q."/>
            <person name="Mori K."/>
        </authorList>
    </citation>
    <scope>NUCLEOTIDE SEQUENCE [LARGE SCALE GENOMIC DNA]</scope>
    <source>
        <strain evidence="8 9">JCM 13519</strain>
    </source>
</reference>
<evidence type="ECO:0000259" key="7">
    <source>
        <dbReference type="PROSITE" id="PS51352"/>
    </source>
</evidence>
<keyword evidence="2 6" id="KW-0732">Signal</keyword>
<dbReference type="InterPro" id="IPR013766">
    <property type="entry name" value="Thioredoxin_domain"/>
</dbReference>
<feature type="signal peptide" evidence="6">
    <location>
        <begin position="1"/>
        <end position="23"/>
    </location>
</feature>
<dbReference type="RefSeq" id="WP_376955128.1">
    <property type="nucleotide sequence ID" value="NZ_JBHMBH010000046.1"/>
</dbReference>
<proteinExistence type="inferred from homology"/>
<keyword evidence="3" id="KW-0560">Oxidoreductase</keyword>
<comment type="caution">
    <text evidence="8">The sequence shown here is derived from an EMBL/GenBank/DDBJ whole genome shotgun (WGS) entry which is preliminary data.</text>
</comment>
<keyword evidence="9" id="KW-1185">Reference proteome</keyword>
<evidence type="ECO:0000256" key="2">
    <source>
        <dbReference type="ARBA" id="ARBA00022729"/>
    </source>
</evidence>
<feature type="domain" description="Thioredoxin" evidence="7">
    <location>
        <begin position="30"/>
        <end position="226"/>
    </location>
</feature>
<protein>
    <submittedName>
        <fullName evidence="8">Thioredoxin domain-containing protein</fullName>
    </submittedName>
</protein>
<dbReference type="InterPro" id="IPR012336">
    <property type="entry name" value="Thioredoxin-like_fold"/>
</dbReference>
<dbReference type="SUPFAM" id="SSF52833">
    <property type="entry name" value="Thioredoxin-like"/>
    <property type="match status" value="1"/>
</dbReference>
<gene>
    <name evidence="8" type="ORF">ACFFPI_19830</name>
</gene>
<evidence type="ECO:0000256" key="1">
    <source>
        <dbReference type="ARBA" id="ARBA00005791"/>
    </source>
</evidence>